<feature type="signal peptide" evidence="1">
    <location>
        <begin position="1"/>
        <end position="24"/>
    </location>
</feature>
<accession>A0A319EM66</accession>
<evidence type="ECO:0000313" key="2">
    <source>
        <dbReference type="EMBL" id="PYI11346.1"/>
    </source>
</evidence>
<evidence type="ECO:0000313" key="3">
    <source>
        <dbReference type="Proteomes" id="UP000248423"/>
    </source>
</evidence>
<evidence type="ECO:0000256" key="1">
    <source>
        <dbReference type="SAM" id="SignalP"/>
    </source>
</evidence>
<name>A0A319EM66_ASPSB</name>
<protein>
    <recommendedName>
        <fullName evidence="4">Secreted protein</fullName>
    </recommendedName>
</protein>
<proteinExistence type="predicted"/>
<keyword evidence="1" id="KW-0732">Signal</keyword>
<dbReference type="PROSITE" id="PS51257">
    <property type="entry name" value="PROKAR_LIPOPROTEIN"/>
    <property type="match status" value="1"/>
</dbReference>
<dbReference type="EMBL" id="KZ826318">
    <property type="protein sequence ID" value="PYI11346.1"/>
    <property type="molecule type" value="Genomic_DNA"/>
</dbReference>
<feature type="chain" id="PRO_5016250223" description="Secreted protein" evidence="1">
    <location>
        <begin position="25"/>
        <end position="80"/>
    </location>
</feature>
<gene>
    <name evidence="2" type="ORF">BO78DRAFT_132379</name>
</gene>
<sequence length="80" mass="8809">MSRPCKVMVNLGLLLHCTWQACSALVDTCRRFARGPGGAPAWRGVEFHMPHLGGSASDTWNCWMYGAWVAISGVLYPSRL</sequence>
<evidence type="ECO:0008006" key="4">
    <source>
        <dbReference type="Google" id="ProtNLM"/>
    </source>
</evidence>
<keyword evidence="3" id="KW-1185">Reference proteome</keyword>
<organism evidence="2 3">
    <name type="scientific">Aspergillus sclerotiicarbonarius (strain CBS 121057 / IBT 28362)</name>
    <dbReference type="NCBI Taxonomy" id="1448318"/>
    <lineage>
        <taxon>Eukaryota</taxon>
        <taxon>Fungi</taxon>
        <taxon>Dikarya</taxon>
        <taxon>Ascomycota</taxon>
        <taxon>Pezizomycotina</taxon>
        <taxon>Eurotiomycetes</taxon>
        <taxon>Eurotiomycetidae</taxon>
        <taxon>Eurotiales</taxon>
        <taxon>Aspergillaceae</taxon>
        <taxon>Aspergillus</taxon>
        <taxon>Aspergillus subgen. Circumdati</taxon>
    </lineage>
</organism>
<dbReference type="AlphaFoldDB" id="A0A319EM66"/>
<dbReference type="VEuPathDB" id="FungiDB:BO78DRAFT_132379"/>
<reference evidence="2 3" key="1">
    <citation type="submission" date="2018-02" db="EMBL/GenBank/DDBJ databases">
        <title>The genomes of Aspergillus section Nigri reveals drivers in fungal speciation.</title>
        <authorList>
            <consortium name="DOE Joint Genome Institute"/>
            <person name="Vesth T.C."/>
            <person name="Nybo J."/>
            <person name="Theobald S."/>
            <person name="Brandl J."/>
            <person name="Frisvad J.C."/>
            <person name="Nielsen K.F."/>
            <person name="Lyhne E.K."/>
            <person name="Kogle M.E."/>
            <person name="Kuo A."/>
            <person name="Riley R."/>
            <person name="Clum A."/>
            <person name="Nolan M."/>
            <person name="Lipzen A."/>
            <person name="Salamov A."/>
            <person name="Henrissat B."/>
            <person name="Wiebenga A."/>
            <person name="De vries R.P."/>
            <person name="Grigoriev I.V."/>
            <person name="Mortensen U.H."/>
            <person name="Andersen M.R."/>
            <person name="Baker S.E."/>
        </authorList>
    </citation>
    <scope>NUCLEOTIDE SEQUENCE [LARGE SCALE GENOMIC DNA]</scope>
    <source>
        <strain evidence="2 3">CBS 121057</strain>
    </source>
</reference>
<dbReference type="Proteomes" id="UP000248423">
    <property type="component" value="Unassembled WGS sequence"/>
</dbReference>